<dbReference type="Proteomes" id="UP001153620">
    <property type="component" value="Chromosome 3"/>
</dbReference>
<keyword evidence="1" id="KW-0732">Signal</keyword>
<dbReference type="EMBL" id="OU895879">
    <property type="protein sequence ID" value="CAG9809167.1"/>
    <property type="molecule type" value="Genomic_DNA"/>
</dbReference>
<dbReference type="OrthoDB" id="365605at2759"/>
<name>A0A9N9S6J5_9DIPT</name>
<proteinExistence type="predicted"/>
<feature type="chain" id="PRO_5040510519" evidence="1">
    <location>
        <begin position="20"/>
        <end position="286"/>
    </location>
</feature>
<reference evidence="2" key="1">
    <citation type="submission" date="2022-01" db="EMBL/GenBank/DDBJ databases">
        <authorList>
            <person name="King R."/>
        </authorList>
    </citation>
    <scope>NUCLEOTIDE SEQUENCE</scope>
</reference>
<organism evidence="2 3">
    <name type="scientific">Chironomus riparius</name>
    <dbReference type="NCBI Taxonomy" id="315576"/>
    <lineage>
        <taxon>Eukaryota</taxon>
        <taxon>Metazoa</taxon>
        <taxon>Ecdysozoa</taxon>
        <taxon>Arthropoda</taxon>
        <taxon>Hexapoda</taxon>
        <taxon>Insecta</taxon>
        <taxon>Pterygota</taxon>
        <taxon>Neoptera</taxon>
        <taxon>Endopterygota</taxon>
        <taxon>Diptera</taxon>
        <taxon>Nematocera</taxon>
        <taxon>Chironomoidea</taxon>
        <taxon>Chironomidae</taxon>
        <taxon>Chironominae</taxon>
        <taxon>Chironomus</taxon>
    </lineage>
</organism>
<evidence type="ECO:0000313" key="3">
    <source>
        <dbReference type="Proteomes" id="UP001153620"/>
    </source>
</evidence>
<keyword evidence="3" id="KW-1185">Reference proteome</keyword>
<protein>
    <submittedName>
        <fullName evidence="2">Uncharacterized protein</fullName>
    </submittedName>
</protein>
<feature type="signal peptide" evidence="1">
    <location>
        <begin position="1"/>
        <end position="19"/>
    </location>
</feature>
<evidence type="ECO:0000313" key="2">
    <source>
        <dbReference type="EMBL" id="CAG9809167.1"/>
    </source>
</evidence>
<accession>A0A9N9S6J5</accession>
<evidence type="ECO:0000256" key="1">
    <source>
        <dbReference type="SAM" id="SignalP"/>
    </source>
</evidence>
<gene>
    <name evidence="2" type="ORF">CHIRRI_LOCUS11996</name>
</gene>
<reference evidence="2" key="2">
    <citation type="submission" date="2022-10" db="EMBL/GenBank/DDBJ databases">
        <authorList>
            <consortium name="ENA_rothamsted_submissions"/>
            <consortium name="culmorum"/>
            <person name="King R."/>
        </authorList>
    </citation>
    <scope>NUCLEOTIDE SEQUENCE</scope>
</reference>
<sequence>MEKICIIFVLMQFAFLATADDCDKTKCPEIPKHYEEMGCEAVKDEHGCCIVSFKCLDIKTRDANKCYYKDDVYELRENLKESQLAGTCSGSCFCSEPRGGRPAEFVCAHIDCPEFFHDHDPSKKCIRQYDNKHCCAIKSVCDNETATLSTCEFEGSTFHEGQKMYPKDLCYSCFCTKDYNSSIPIEENPSCNRIDCGITLRNTGRLSEGCIPVYYKKETCCPIGWRCPGEKHQQPNANFKNLSKSEPTCKFGKMEFNIGDKLPSDDESCQECFCSVPPMLHCIEKC</sequence>
<dbReference type="AlphaFoldDB" id="A0A9N9S6J5"/>